<organism evidence="1 2">
    <name type="scientific">Carnegiea gigantea</name>
    <dbReference type="NCBI Taxonomy" id="171969"/>
    <lineage>
        <taxon>Eukaryota</taxon>
        <taxon>Viridiplantae</taxon>
        <taxon>Streptophyta</taxon>
        <taxon>Embryophyta</taxon>
        <taxon>Tracheophyta</taxon>
        <taxon>Spermatophyta</taxon>
        <taxon>Magnoliopsida</taxon>
        <taxon>eudicotyledons</taxon>
        <taxon>Gunneridae</taxon>
        <taxon>Pentapetalae</taxon>
        <taxon>Caryophyllales</taxon>
        <taxon>Cactineae</taxon>
        <taxon>Cactaceae</taxon>
        <taxon>Cactoideae</taxon>
        <taxon>Echinocereeae</taxon>
        <taxon>Carnegiea</taxon>
    </lineage>
</organism>
<proteinExistence type="predicted"/>
<accession>A0A9Q1KCT1</accession>
<protein>
    <submittedName>
        <fullName evidence="1">Uncharacterized protein</fullName>
    </submittedName>
</protein>
<reference evidence="1" key="1">
    <citation type="submission" date="2022-04" db="EMBL/GenBank/DDBJ databases">
        <title>Carnegiea gigantea Genome sequencing and assembly v2.</title>
        <authorList>
            <person name="Copetti D."/>
            <person name="Sanderson M.J."/>
            <person name="Burquez A."/>
            <person name="Wojciechowski M.F."/>
        </authorList>
    </citation>
    <scope>NUCLEOTIDE SEQUENCE</scope>
    <source>
        <strain evidence="1">SGP5-SGP5p</strain>
        <tissue evidence="1">Aerial part</tissue>
    </source>
</reference>
<dbReference type="EMBL" id="JAKOGI010000154">
    <property type="protein sequence ID" value="KAJ8441761.1"/>
    <property type="molecule type" value="Genomic_DNA"/>
</dbReference>
<evidence type="ECO:0000313" key="2">
    <source>
        <dbReference type="Proteomes" id="UP001153076"/>
    </source>
</evidence>
<gene>
    <name evidence="1" type="ORF">Cgig2_009007</name>
</gene>
<dbReference type="Proteomes" id="UP001153076">
    <property type="component" value="Unassembled WGS sequence"/>
</dbReference>
<sequence length="300" mass="34826">MTKYALYSPIEVGAQITLKLVEVLNQLEILWWKKSHLKVIQDGDHDTSYYHLVGEWLHEEVEAKYRVRNFSVELYLEPYPNANLDATLNGKFPSIASSYSSMLSQPFTARRVNLAQSTILSIPFYAMQFTRLPESIYDDVDKKVRKRRRLALRFTRQAYSAFLAKLSWRLTRKPESLWSHLLRSKYCNNRCNLDIFITKSNVSVVEMKKCLGLNDNRWVPPDYVTFIEERCNEMQKTFSHPLDLGNGASNLEVKEEVFLKWQPPPDGWVLLNVDGASKGNLALLHDDIGGPMWPLLIVRR</sequence>
<evidence type="ECO:0000313" key="1">
    <source>
        <dbReference type="EMBL" id="KAJ8441761.1"/>
    </source>
</evidence>
<name>A0A9Q1KCT1_9CARY</name>
<comment type="caution">
    <text evidence="1">The sequence shown here is derived from an EMBL/GenBank/DDBJ whole genome shotgun (WGS) entry which is preliminary data.</text>
</comment>
<dbReference type="AlphaFoldDB" id="A0A9Q1KCT1"/>
<keyword evidence="2" id="KW-1185">Reference proteome</keyword>